<reference key="2">
    <citation type="submission" date="2010-03" db="EMBL/GenBank/DDBJ databases">
        <authorList>
            <person name="Ma Z."/>
            <person name="Wang X."/>
            <person name="Liu H."/>
        </authorList>
    </citation>
    <scope>NUCLEOTIDE SEQUENCE</scope>
    <source>
        <strain>MP145</strain>
    </source>
</reference>
<evidence type="ECO:0000313" key="3">
    <source>
        <dbReference type="Proteomes" id="UP000001845"/>
    </source>
</evidence>
<dbReference type="KEGG" id="mcd:MCRO_0618"/>
<gene>
    <name evidence="2" type="ordered locus">MCRO_0618</name>
</gene>
<protein>
    <submittedName>
        <fullName evidence="2">Putative intrinsic membrane protein</fullName>
    </submittedName>
</protein>
<reference evidence="3" key="1">
    <citation type="submission" date="2010-03" db="EMBL/GenBank/DDBJ databases">
        <title>The complete genome of Mycoplasma crocodyli MP145.</title>
        <authorList>
            <person name="Glass J.I."/>
            <person name="Durkin A.S."/>
            <person name="Hostetler J."/>
            <person name="Jackson J."/>
            <person name="Johnson J."/>
            <person name="May M.A."/>
            <person name="Paralanov V."/>
            <person name="Radune D."/>
            <person name="Szczypinski B."/>
            <person name="Brown D.R."/>
        </authorList>
    </citation>
    <scope>NUCLEOTIDE SEQUENCE [LARGE SCALE GENOMIC DNA]</scope>
    <source>
        <strain evidence="3">ATCC 51981 / MP145</strain>
    </source>
</reference>
<reference evidence="2 3" key="3">
    <citation type="journal article" date="2011" name="J. Bacteriol.">
        <title>Genome sequences of Mycoplasma alligatoris A21JP2T and Mycoplasma crocodyli MP145T.</title>
        <authorList>
            <person name="Brown D.R."/>
            <person name="Farmerie W.G."/>
            <person name="May M."/>
            <person name="Benders G.A."/>
            <person name="Durkin A.S."/>
            <person name="Hlavinka K."/>
            <person name="Hostetler J."/>
            <person name="Jackson J."/>
            <person name="Johnson J."/>
            <person name="Miller R.H."/>
            <person name="Paralanov V."/>
            <person name="Radune D."/>
            <person name="Szczypinski B."/>
            <person name="Glass J.I."/>
        </authorList>
    </citation>
    <scope>NUCLEOTIDE SEQUENCE [LARGE SCALE GENOMIC DNA]</scope>
    <source>
        <strain evidence="3">ATCC 51981 / MP145</strain>
    </source>
</reference>
<dbReference type="STRING" id="512564.MCRO_0618"/>
<dbReference type="RefSeq" id="WP_013054572.1">
    <property type="nucleotide sequence ID" value="NC_014014.1"/>
</dbReference>
<sequence>MTTKRKVLLYSTLSIGSTASVVAATISCGPTSVESENFDSSKGNPEREKNKVLNNILNPVKKVEKGSGTLNKLASAHTFRRNINSEYKASGLPFDLSYSYGGNQLPLADATTGRLVTIENKGEALIKEEVKATPTGNEEKRYVLRPAVWKYRLELADAIVVTKKDGTKVTFDSDEVDALKEQPNEQGFFESPYVVLTSQNAKSINSKAFEEALKDAKQVDFRMRKNVTWSNYKGEATTHKLTANDFYVGYLRTYSYSTAFRRANGGSKEMDERSRQLVAGDNSWASDKQTYGNEYLMGLYGVDSKLVRDKGKFVTKEGDNEFVSFYQKGTENVRWDLMIKNLTDSYEWVPAPSEYIEKGYGDNANGLKTVNTTADLNAIHLEISKAKDIAKLTGYYWYGTTFENTLYLGKYVGQKFDPTLKAESVILNKNYWDKTFVNDPTRLQVIQQIYEQKPVDGKQFNQTLFNLYKSGDTSLLPYSQLEPAVQDTIKKEAKLFGLTYSQEKNTSSFTLRGMWSLSPDAAVGGREQKPASLNTTAAKLLFGQADLTKLAKGEVDNVFDTSAAGTGRTFRQLLSAAVNWSHYANEISTGVQQKPWNWGFATDAKIGGSNQETTAHKTLRSALDELNKYFVTGLDGNKITLGKYGTDLNLKISEDAALNAGANDKIKSAAFAELKAEMKKLLDKFFTDNPTLPKTIQFDVPARYVNTDDKYYNTTVLVLDQVFKQLDPRIDAKFIKVANGDELRDKWLNGRVAFKLMGWGYDYDGLGSGLDGMSWQPLMLPLLSKINSAHDKFKAFPEMVKTAKELDEFLKEEGNKPTIPFADWHTLQPKDLEELAEHLGSYTYDKTKGFEEIKDKTKLGLDGGSLSAKFWINFQTKHTNEELLKLVNEIGNMYGVSFAASNSVQAELFRPTVSNPNYVYPVAYDNHFSFGDVTVVQPKK</sequence>
<organism evidence="2 3">
    <name type="scientific">Mycoplasma crocodyli (strain ATCC 51981 / MP145)</name>
    <dbReference type="NCBI Taxonomy" id="512564"/>
    <lineage>
        <taxon>Bacteria</taxon>
        <taxon>Bacillati</taxon>
        <taxon>Mycoplasmatota</taxon>
        <taxon>Mollicutes</taxon>
        <taxon>Mycoplasmataceae</taxon>
        <taxon>Mycoplasma</taxon>
    </lineage>
</organism>
<dbReference type="NCBIfam" id="NF045850">
    <property type="entry name" value="ABC_Mplas_LP"/>
    <property type="match status" value="1"/>
</dbReference>
<dbReference type="AlphaFoldDB" id="D5E636"/>
<feature type="chain" id="PRO_5003070542" evidence="1">
    <location>
        <begin position="24"/>
        <end position="940"/>
    </location>
</feature>
<dbReference type="PROSITE" id="PS51257">
    <property type="entry name" value="PROKAR_LIPOPROTEIN"/>
    <property type="match status" value="1"/>
</dbReference>
<evidence type="ECO:0000256" key="1">
    <source>
        <dbReference type="SAM" id="SignalP"/>
    </source>
</evidence>
<proteinExistence type="predicted"/>
<name>D5E636_MYCCM</name>
<keyword evidence="1" id="KW-0732">Signal</keyword>
<dbReference type="EMBL" id="CP001991">
    <property type="protein sequence ID" value="ADE19796.1"/>
    <property type="molecule type" value="Genomic_DNA"/>
</dbReference>
<keyword evidence="3" id="KW-1185">Reference proteome</keyword>
<dbReference type="Gene3D" id="3.90.76.10">
    <property type="entry name" value="Dipeptide-binding Protein, Domain 1"/>
    <property type="match status" value="1"/>
</dbReference>
<feature type="signal peptide" evidence="1">
    <location>
        <begin position="1"/>
        <end position="23"/>
    </location>
</feature>
<dbReference type="HOGENOM" id="CLU_013802_0_0_14"/>
<dbReference type="Proteomes" id="UP000001845">
    <property type="component" value="Chromosome"/>
</dbReference>
<dbReference type="OrthoDB" id="395154at2"/>
<accession>D5E636</accession>
<dbReference type="eggNOG" id="ENOG5030MFQ">
    <property type="taxonomic scope" value="Bacteria"/>
</dbReference>
<evidence type="ECO:0000313" key="2">
    <source>
        <dbReference type="EMBL" id="ADE19796.1"/>
    </source>
</evidence>